<reference evidence="2" key="1">
    <citation type="submission" date="2021-03" db="EMBL/GenBank/DDBJ databases">
        <title>Comparative genomics and phylogenomic investigation of the class Geoglossomycetes provide insights into ecological specialization and systematics.</title>
        <authorList>
            <person name="Melie T."/>
            <person name="Pirro S."/>
            <person name="Miller A.N."/>
            <person name="Quandt A."/>
        </authorList>
    </citation>
    <scope>NUCLEOTIDE SEQUENCE</scope>
    <source>
        <strain evidence="2">CAQ_001_2017</strain>
    </source>
</reference>
<dbReference type="Proteomes" id="UP000750711">
    <property type="component" value="Unassembled WGS sequence"/>
</dbReference>
<proteinExistence type="predicted"/>
<sequence length="158" mass="17485">MGAGRQFFFPSFQIAHLGRTKFGAEQGQAKDTACGEHARLVTARMESLDPQIAHLHNAIRTTTAITIAVSDWKRDRQSQAGRRLDRSAAHSGGLVASCEQGNEPLERTQRSRLQDSSIKPLAGTQVCRRKVPEVRRQMDEDKTQLQPEAPNHSQATGK</sequence>
<dbReference type="AlphaFoldDB" id="A0A9P8LH31"/>
<feature type="compositionally biased region" description="Basic and acidic residues" evidence="1">
    <location>
        <begin position="73"/>
        <end position="88"/>
    </location>
</feature>
<comment type="caution">
    <text evidence="2">The sequence shown here is derived from an EMBL/GenBank/DDBJ whole genome shotgun (WGS) entry which is preliminary data.</text>
</comment>
<name>A0A9P8LH31_9PEZI</name>
<accession>A0A9P8LH31</accession>
<evidence type="ECO:0000313" key="2">
    <source>
        <dbReference type="EMBL" id="KAH0565386.1"/>
    </source>
</evidence>
<feature type="compositionally biased region" description="Basic and acidic residues" evidence="1">
    <location>
        <begin position="130"/>
        <end position="143"/>
    </location>
</feature>
<feature type="compositionally biased region" description="Basic and acidic residues" evidence="1">
    <location>
        <begin position="104"/>
        <end position="113"/>
    </location>
</feature>
<keyword evidence="3" id="KW-1185">Reference proteome</keyword>
<organism evidence="2 3">
    <name type="scientific">Trichoglossum hirsutum</name>
    <dbReference type="NCBI Taxonomy" id="265104"/>
    <lineage>
        <taxon>Eukaryota</taxon>
        <taxon>Fungi</taxon>
        <taxon>Dikarya</taxon>
        <taxon>Ascomycota</taxon>
        <taxon>Pezizomycotina</taxon>
        <taxon>Geoglossomycetes</taxon>
        <taxon>Geoglossales</taxon>
        <taxon>Geoglossaceae</taxon>
        <taxon>Trichoglossum</taxon>
    </lineage>
</organism>
<gene>
    <name evidence="2" type="ORF">GP486_001220</name>
</gene>
<protein>
    <submittedName>
        <fullName evidence="2">Uncharacterized protein</fullName>
    </submittedName>
</protein>
<evidence type="ECO:0000313" key="3">
    <source>
        <dbReference type="Proteomes" id="UP000750711"/>
    </source>
</evidence>
<dbReference type="EMBL" id="JAGHQM010000100">
    <property type="protein sequence ID" value="KAH0565386.1"/>
    <property type="molecule type" value="Genomic_DNA"/>
</dbReference>
<feature type="region of interest" description="Disordered" evidence="1">
    <location>
        <begin position="73"/>
        <end position="158"/>
    </location>
</feature>
<evidence type="ECO:0000256" key="1">
    <source>
        <dbReference type="SAM" id="MobiDB-lite"/>
    </source>
</evidence>